<reference evidence="1 2" key="1">
    <citation type="journal article" date="2015" name="Genome Announc.">
        <title>Expanding the biotechnology potential of lactobacilli through comparative genomics of 213 strains and associated genera.</title>
        <authorList>
            <person name="Sun Z."/>
            <person name="Harris H.M."/>
            <person name="McCann A."/>
            <person name="Guo C."/>
            <person name="Argimon S."/>
            <person name="Zhang W."/>
            <person name="Yang X."/>
            <person name="Jeffery I.B."/>
            <person name="Cooney J.C."/>
            <person name="Kagawa T.F."/>
            <person name="Liu W."/>
            <person name="Song Y."/>
            <person name="Salvetti E."/>
            <person name="Wrobel A."/>
            <person name="Rasinkangas P."/>
            <person name="Parkhill J."/>
            <person name="Rea M.C."/>
            <person name="O'Sullivan O."/>
            <person name="Ritari J."/>
            <person name="Douillard F.P."/>
            <person name="Paul Ross R."/>
            <person name="Yang R."/>
            <person name="Briner A.E."/>
            <person name="Felis G.E."/>
            <person name="de Vos W.M."/>
            <person name="Barrangou R."/>
            <person name="Klaenhammer T.R."/>
            <person name="Caufield P.W."/>
            <person name="Cui Y."/>
            <person name="Zhang H."/>
            <person name="O'Toole P.W."/>
        </authorList>
    </citation>
    <scope>NUCLEOTIDE SEQUENCE [LARGE SCALE GENOMIC DNA]</scope>
    <source>
        <strain evidence="1 2">DSM 16043</strain>
    </source>
</reference>
<organism evidence="1 2">
    <name type="scientific">Lactobacillus kalixensis DSM 16043</name>
    <dbReference type="NCBI Taxonomy" id="1423763"/>
    <lineage>
        <taxon>Bacteria</taxon>
        <taxon>Bacillati</taxon>
        <taxon>Bacillota</taxon>
        <taxon>Bacilli</taxon>
        <taxon>Lactobacillales</taxon>
        <taxon>Lactobacillaceae</taxon>
        <taxon>Lactobacillus</taxon>
    </lineage>
</organism>
<evidence type="ECO:0000313" key="1">
    <source>
        <dbReference type="EMBL" id="KRL89686.1"/>
    </source>
</evidence>
<dbReference type="AlphaFoldDB" id="A0A0R1U8N3"/>
<gene>
    <name evidence="1" type="ORF">FC46_GL000589</name>
</gene>
<sequence>MDELNLLKNRESFLLSYGVSAKDAHEIDHLFTEIALDDKEISLSEFSKKLNERITYQFAPKVIKELLEAYKEYEPVALSKIK</sequence>
<dbReference type="EMBL" id="AZFM01000019">
    <property type="protein sequence ID" value="KRL89686.1"/>
    <property type="molecule type" value="Genomic_DNA"/>
</dbReference>
<proteinExistence type="predicted"/>
<accession>A0A0R1U8N3</accession>
<name>A0A0R1U8N3_9LACO</name>
<dbReference type="PATRIC" id="fig|1423763.3.peg.593"/>
<evidence type="ECO:0000313" key="2">
    <source>
        <dbReference type="Proteomes" id="UP000051036"/>
    </source>
</evidence>
<comment type="caution">
    <text evidence="1">The sequence shown here is derived from an EMBL/GenBank/DDBJ whole genome shotgun (WGS) entry which is preliminary data.</text>
</comment>
<protein>
    <submittedName>
        <fullName evidence="1">Uncharacterized protein</fullName>
    </submittedName>
</protein>
<dbReference type="Proteomes" id="UP000051036">
    <property type="component" value="Unassembled WGS sequence"/>
</dbReference>
<dbReference type="STRING" id="1423763.FC46_GL000589"/>
<keyword evidence="2" id="KW-1185">Reference proteome</keyword>